<comment type="similarity">
    <text evidence="2 7">Belongs to the sodium:solute symporter (SSF) (TC 2.A.21) family.</text>
</comment>
<name>N6Y2X6_THASP</name>
<feature type="transmembrane region" description="Helical" evidence="8">
    <location>
        <begin position="110"/>
        <end position="131"/>
    </location>
</feature>
<evidence type="ECO:0000256" key="6">
    <source>
        <dbReference type="ARBA" id="ARBA00023136"/>
    </source>
</evidence>
<feature type="transmembrane region" description="Helical" evidence="8">
    <location>
        <begin position="189"/>
        <end position="206"/>
    </location>
</feature>
<gene>
    <name evidence="9" type="ORF">C665_01773</name>
</gene>
<evidence type="ECO:0000256" key="1">
    <source>
        <dbReference type="ARBA" id="ARBA00004141"/>
    </source>
</evidence>
<proteinExistence type="inferred from homology"/>
<evidence type="ECO:0000313" key="9">
    <source>
        <dbReference type="EMBL" id="ENO88561.1"/>
    </source>
</evidence>
<feature type="transmembrane region" description="Helical" evidence="8">
    <location>
        <begin position="151"/>
        <end position="169"/>
    </location>
</feature>
<dbReference type="GO" id="GO:0005886">
    <property type="term" value="C:plasma membrane"/>
    <property type="evidence" value="ECO:0007669"/>
    <property type="project" value="TreeGrafter"/>
</dbReference>
<organism evidence="9 10">
    <name type="scientific">Thauera aminoaromatica S2</name>
    <dbReference type="NCBI Taxonomy" id="1234381"/>
    <lineage>
        <taxon>Bacteria</taxon>
        <taxon>Pseudomonadati</taxon>
        <taxon>Pseudomonadota</taxon>
        <taxon>Betaproteobacteria</taxon>
        <taxon>Rhodocyclales</taxon>
        <taxon>Zoogloeaceae</taxon>
        <taxon>Thauera</taxon>
    </lineage>
</organism>
<dbReference type="InterPro" id="IPR038377">
    <property type="entry name" value="Na/Glc_symporter_sf"/>
</dbReference>
<dbReference type="Proteomes" id="UP000013042">
    <property type="component" value="Unassembled WGS sequence"/>
</dbReference>
<dbReference type="Pfam" id="PF00474">
    <property type="entry name" value="SSF"/>
    <property type="match status" value="1"/>
</dbReference>
<keyword evidence="3" id="KW-0813">Transport</keyword>
<evidence type="ECO:0000256" key="7">
    <source>
        <dbReference type="RuleBase" id="RU362091"/>
    </source>
</evidence>
<keyword evidence="4 8" id="KW-0812">Transmembrane</keyword>
<dbReference type="PANTHER" id="PTHR48086:SF5">
    <property type="entry name" value="NA(+):SOLUTE SYMPORTER (SSF FAMILY)"/>
    <property type="match status" value="1"/>
</dbReference>
<keyword evidence="5 8" id="KW-1133">Transmembrane helix</keyword>
<dbReference type="InterPro" id="IPR001734">
    <property type="entry name" value="Na/solute_symporter"/>
</dbReference>
<sequence length="339" mass="37276">MRRNPGFARQLRRYYGIYTLGFALFVVLLAIGESLGLSQQLIGHVFLFVTIAIYATIGVLSRTSDVTEYYVAGRRVPALFNGMATAADWMSAASFIGLAGTLYFSGFEGLAFVTGWTGGFVLVALLLAPYLRKFGQYTIPDFLGARYQGNVARLVGLAAAVLASFVYLVAQIYGVGLVTSRFVSVEFEIGLFIGLAGILVCSFLGGMRAVTWTQVAQYVILIIAYLVPVVILSYKLTGIPIPQAVYGTVLQQISAREDELLEAPTERAVRDLYSARARDYADKIAALPASLEDERRRMIDELNRMRLDSAPARDIALTERALRDLPRTPAEAREAWQRA</sequence>
<reference evidence="9 10" key="1">
    <citation type="submission" date="2012-09" db="EMBL/GenBank/DDBJ databases">
        <title>Draft Genome Sequences of 6 Strains from Genus Thauera.</title>
        <authorList>
            <person name="Liu B."/>
            <person name="Shapleigh J.P."/>
            <person name="Frostegard A.H."/>
        </authorList>
    </citation>
    <scope>NUCLEOTIDE SEQUENCE [LARGE SCALE GENOMIC DNA]</scope>
    <source>
        <strain evidence="9 10">S2</strain>
    </source>
</reference>
<evidence type="ECO:0000256" key="4">
    <source>
        <dbReference type="ARBA" id="ARBA00022692"/>
    </source>
</evidence>
<feature type="transmembrane region" description="Helical" evidence="8">
    <location>
        <begin position="37"/>
        <end position="57"/>
    </location>
</feature>
<dbReference type="GO" id="GO:0022857">
    <property type="term" value="F:transmembrane transporter activity"/>
    <property type="evidence" value="ECO:0007669"/>
    <property type="project" value="InterPro"/>
</dbReference>
<dbReference type="AlphaFoldDB" id="N6Y2X6"/>
<feature type="transmembrane region" description="Helical" evidence="8">
    <location>
        <begin position="78"/>
        <end position="104"/>
    </location>
</feature>
<comment type="subcellular location">
    <subcellularLocation>
        <location evidence="1">Membrane</location>
        <topology evidence="1">Multi-pass membrane protein</topology>
    </subcellularLocation>
</comment>
<dbReference type="InterPro" id="IPR050277">
    <property type="entry name" value="Sodium:Solute_Symporter"/>
</dbReference>
<evidence type="ECO:0000256" key="2">
    <source>
        <dbReference type="ARBA" id="ARBA00006434"/>
    </source>
</evidence>
<evidence type="ECO:0000256" key="5">
    <source>
        <dbReference type="ARBA" id="ARBA00022989"/>
    </source>
</evidence>
<dbReference type="PANTHER" id="PTHR48086">
    <property type="entry name" value="SODIUM/PROLINE SYMPORTER-RELATED"/>
    <property type="match status" value="1"/>
</dbReference>
<dbReference type="PROSITE" id="PS50283">
    <property type="entry name" value="NA_SOLUT_SYMP_3"/>
    <property type="match status" value="1"/>
</dbReference>
<comment type="caution">
    <text evidence="9">The sequence shown here is derived from an EMBL/GenBank/DDBJ whole genome shotgun (WGS) entry which is preliminary data.</text>
</comment>
<keyword evidence="6 8" id="KW-0472">Membrane</keyword>
<accession>N6Y2X6</accession>
<protein>
    <submittedName>
        <fullName evidence="9">SSS sodium solute transporter superfamily protein</fullName>
    </submittedName>
</protein>
<dbReference type="EMBL" id="AMXD01000004">
    <property type="protein sequence ID" value="ENO88561.1"/>
    <property type="molecule type" value="Genomic_DNA"/>
</dbReference>
<feature type="non-terminal residue" evidence="9">
    <location>
        <position position="339"/>
    </location>
</feature>
<evidence type="ECO:0000313" key="10">
    <source>
        <dbReference type="Proteomes" id="UP000013042"/>
    </source>
</evidence>
<dbReference type="RefSeq" id="WP_004298603.1">
    <property type="nucleotide sequence ID" value="NZ_AMXD01000004.1"/>
</dbReference>
<feature type="transmembrane region" description="Helical" evidence="8">
    <location>
        <begin position="218"/>
        <end position="236"/>
    </location>
</feature>
<dbReference type="Gene3D" id="1.20.1730.10">
    <property type="entry name" value="Sodium/glucose cotransporter"/>
    <property type="match status" value="1"/>
</dbReference>
<dbReference type="InterPro" id="IPR019899">
    <property type="entry name" value="Na/solute_symporter_VC_2705"/>
</dbReference>
<evidence type="ECO:0000256" key="3">
    <source>
        <dbReference type="ARBA" id="ARBA00022448"/>
    </source>
</evidence>
<evidence type="ECO:0000256" key="8">
    <source>
        <dbReference type="SAM" id="Phobius"/>
    </source>
</evidence>
<feature type="transmembrane region" description="Helical" evidence="8">
    <location>
        <begin position="12"/>
        <end position="31"/>
    </location>
</feature>
<dbReference type="NCBIfam" id="TIGR03648">
    <property type="entry name" value="Na_symport_lg"/>
    <property type="match status" value="1"/>
</dbReference>